<dbReference type="InterPro" id="IPR032675">
    <property type="entry name" value="LRR_dom_sf"/>
</dbReference>
<dbReference type="InterPro" id="IPR044974">
    <property type="entry name" value="Disease_R_plants"/>
</dbReference>
<comment type="caution">
    <text evidence="6">The sequence shown here is derived from an EMBL/GenBank/DDBJ whole genome shotgun (WGS) entry which is preliminary data.</text>
</comment>
<dbReference type="GO" id="GO:0098542">
    <property type="term" value="P:defense response to other organism"/>
    <property type="evidence" value="ECO:0007669"/>
    <property type="project" value="TreeGrafter"/>
</dbReference>
<reference evidence="6" key="1">
    <citation type="submission" date="2023-07" db="EMBL/GenBank/DDBJ databases">
        <title>A chromosome-level genome assembly of Lolium multiflorum.</title>
        <authorList>
            <person name="Chen Y."/>
            <person name="Copetti D."/>
            <person name="Kolliker R."/>
            <person name="Studer B."/>
        </authorList>
    </citation>
    <scope>NUCLEOTIDE SEQUENCE</scope>
    <source>
        <strain evidence="6">02402/16</strain>
        <tissue evidence="6">Leaf</tissue>
    </source>
</reference>
<dbReference type="Gene3D" id="3.80.10.10">
    <property type="entry name" value="Ribonuclease Inhibitor"/>
    <property type="match status" value="1"/>
</dbReference>
<dbReference type="Pfam" id="PF23559">
    <property type="entry name" value="WHD_DRP"/>
    <property type="match status" value="1"/>
</dbReference>
<dbReference type="AlphaFoldDB" id="A0AAD8SFN8"/>
<dbReference type="Gene3D" id="3.40.50.300">
    <property type="entry name" value="P-loop containing nucleotide triphosphate hydrolases"/>
    <property type="match status" value="1"/>
</dbReference>
<dbReference type="SUPFAM" id="SSF52047">
    <property type="entry name" value="RNI-like"/>
    <property type="match status" value="1"/>
</dbReference>
<dbReference type="Proteomes" id="UP001231189">
    <property type="component" value="Unassembled WGS sequence"/>
</dbReference>
<dbReference type="InterPro" id="IPR002182">
    <property type="entry name" value="NB-ARC"/>
</dbReference>
<feature type="domain" description="NB-ARC" evidence="3">
    <location>
        <begin position="160"/>
        <end position="245"/>
    </location>
</feature>
<keyword evidence="1" id="KW-0611">Plant defense</keyword>
<gene>
    <name evidence="6" type="ORF">QYE76_068528</name>
</gene>
<feature type="domain" description="Disease resistance protein winged helix" evidence="4">
    <location>
        <begin position="330"/>
        <end position="398"/>
    </location>
</feature>
<dbReference type="InterPro" id="IPR056789">
    <property type="entry name" value="LRR_R13L1-DRL21"/>
</dbReference>
<feature type="domain" description="R13L1/DRL21-like LRR repeat region" evidence="5">
    <location>
        <begin position="480"/>
        <end position="606"/>
    </location>
</feature>
<dbReference type="EMBL" id="JAUUTY010000004">
    <property type="protein sequence ID" value="KAK1650723.1"/>
    <property type="molecule type" value="Genomic_DNA"/>
</dbReference>
<keyword evidence="2" id="KW-0175">Coiled coil</keyword>
<keyword evidence="7" id="KW-1185">Reference proteome</keyword>
<sequence length="652" mass="74372">MARELHELETTIMPQFKLVIEAADRGNHRLMLDKWLQELKEAFYMAEDLLEEHEYNLLKRKANGKDFLPANASSISSTLMKPLRAASSRLSNLSSENRKLLRQLNELKATLAKAKDFRELLCLPAGSNNAECPTLPSAVVPEATSLPPLKVIGRDMDRDHRKLTDILQESGKFLLVLDDVWFEPGSEREWDQLLAPLVSQQIGSKVLVTSRRNTFPVALYCEEVCPLESMEDTQFLALFKHHAFSGPEIKDRQLRKTLEDFAEKIAKRLGKSPLAAKVVGSQLKGKTYITAWEDALTIKIDKLSEPIRALLWSYEKLDPCVQRCFLYCSLFPKGHRYTVRELVHLWTAEGLVDSCNQSKRAEDVSWDCFSEMISVSFLQPLYGCPTPFGMHDLLHDLAESLSKEEYFRFEDDKLLLLNDKVNRLPEKLYNLRKLRHLERHVDYIDTSCKTLLPQVPNIGKLTLLQQFEKFSVQKKKGYELQQLRDMNELRGTLSVTNLENVTGKDEALESNLHQKSHLRSLELVWSCKNNPNVEDSLHLEILEGLMPPPQLEDLVIDGYRSSIFPGWLFYGSYFEKLKYLSITDGALAICLDSLPSLRRLRLIEIMTLTTLPSEEAQDLCPPANLLHGGLPRSVSSCNYFSETGGDLCLLLC</sequence>
<evidence type="ECO:0000259" key="3">
    <source>
        <dbReference type="Pfam" id="PF00931"/>
    </source>
</evidence>
<organism evidence="6 7">
    <name type="scientific">Lolium multiflorum</name>
    <name type="common">Italian ryegrass</name>
    <name type="synonym">Lolium perenne subsp. multiflorum</name>
    <dbReference type="NCBI Taxonomy" id="4521"/>
    <lineage>
        <taxon>Eukaryota</taxon>
        <taxon>Viridiplantae</taxon>
        <taxon>Streptophyta</taxon>
        <taxon>Embryophyta</taxon>
        <taxon>Tracheophyta</taxon>
        <taxon>Spermatophyta</taxon>
        <taxon>Magnoliopsida</taxon>
        <taxon>Liliopsida</taxon>
        <taxon>Poales</taxon>
        <taxon>Poaceae</taxon>
        <taxon>BOP clade</taxon>
        <taxon>Pooideae</taxon>
        <taxon>Poodae</taxon>
        <taxon>Poeae</taxon>
        <taxon>Poeae Chloroplast Group 2 (Poeae type)</taxon>
        <taxon>Loliodinae</taxon>
        <taxon>Loliinae</taxon>
        <taxon>Lolium</taxon>
    </lineage>
</organism>
<dbReference type="InterPro" id="IPR036388">
    <property type="entry name" value="WH-like_DNA-bd_sf"/>
</dbReference>
<proteinExistence type="predicted"/>
<dbReference type="SUPFAM" id="SSF52540">
    <property type="entry name" value="P-loop containing nucleoside triphosphate hydrolases"/>
    <property type="match status" value="1"/>
</dbReference>
<evidence type="ECO:0000259" key="4">
    <source>
        <dbReference type="Pfam" id="PF23559"/>
    </source>
</evidence>
<name>A0AAD8SFN8_LOLMU</name>
<dbReference type="Pfam" id="PF00931">
    <property type="entry name" value="NB-ARC"/>
    <property type="match status" value="1"/>
</dbReference>
<evidence type="ECO:0000313" key="7">
    <source>
        <dbReference type="Proteomes" id="UP001231189"/>
    </source>
</evidence>
<evidence type="ECO:0000256" key="1">
    <source>
        <dbReference type="ARBA" id="ARBA00022821"/>
    </source>
</evidence>
<dbReference type="PANTHER" id="PTHR23155:SF949">
    <property type="entry name" value="OS01G0781200 PROTEIN"/>
    <property type="match status" value="1"/>
</dbReference>
<dbReference type="GO" id="GO:0043531">
    <property type="term" value="F:ADP binding"/>
    <property type="evidence" value="ECO:0007669"/>
    <property type="project" value="InterPro"/>
</dbReference>
<protein>
    <recommendedName>
        <fullName evidence="8">NB-ARC domain-containing protein</fullName>
    </recommendedName>
</protein>
<evidence type="ECO:0000256" key="2">
    <source>
        <dbReference type="SAM" id="Coils"/>
    </source>
</evidence>
<evidence type="ECO:0000313" key="6">
    <source>
        <dbReference type="EMBL" id="KAK1650723.1"/>
    </source>
</evidence>
<dbReference type="Pfam" id="PF25019">
    <property type="entry name" value="LRR_R13L1-DRL21"/>
    <property type="match status" value="1"/>
</dbReference>
<feature type="coiled-coil region" evidence="2">
    <location>
        <begin position="83"/>
        <end position="117"/>
    </location>
</feature>
<dbReference type="InterPro" id="IPR027417">
    <property type="entry name" value="P-loop_NTPase"/>
</dbReference>
<evidence type="ECO:0000259" key="5">
    <source>
        <dbReference type="Pfam" id="PF25019"/>
    </source>
</evidence>
<dbReference type="Gene3D" id="1.10.10.10">
    <property type="entry name" value="Winged helix-like DNA-binding domain superfamily/Winged helix DNA-binding domain"/>
    <property type="match status" value="1"/>
</dbReference>
<evidence type="ECO:0008006" key="8">
    <source>
        <dbReference type="Google" id="ProtNLM"/>
    </source>
</evidence>
<accession>A0AAD8SFN8</accession>
<dbReference type="InterPro" id="IPR058922">
    <property type="entry name" value="WHD_DRP"/>
</dbReference>
<dbReference type="PANTHER" id="PTHR23155">
    <property type="entry name" value="DISEASE RESISTANCE PROTEIN RP"/>
    <property type="match status" value="1"/>
</dbReference>